<dbReference type="PANTHER" id="PTHR46462:SF3">
    <property type="entry name" value="UPSET, ISOFORM A"/>
    <property type="match status" value="1"/>
</dbReference>
<dbReference type="GO" id="GO:0006355">
    <property type="term" value="P:regulation of DNA-templated transcription"/>
    <property type="evidence" value="ECO:0007669"/>
    <property type="project" value="TreeGrafter"/>
</dbReference>
<dbReference type="SUPFAM" id="SSF82199">
    <property type="entry name" value="SET domain"/>
    <property type="match status" value="1"/>
</dbReference>
<feature type="region of interest" description="Disordered" evidence="2">
    <location>
        <begin position="272"/>
        <end position="304"/>
    </location>
</feature>
<name>E3N359_CAERE</name>
<dbReference type="HOGENOM" id="CLU_681951_0_0_1"/>
<dbReference type="OrthoDB" id="5877798at2759"/>
<keyword evidence="4" id="KW-1185">Reference proteome</keyword>
<dbReference type="GeneID" id="9806772"/>
<reference evidence="3" key="1">
    <citation type="submission" date="2007-07" db="EMBL/GenBank/DDBJ databases">
        <title>PCAP assembly of the Caenorhabditis remanei genome.</title>
        <authorList>
            <consortium name="The Caenorhabditis remanei Sequencing Consortium"/>
            <person name="Wilson R.K."/>
        </authorList>
    </citation>
    <scope>NUCLEOTIDE SEQUENCE [LARGE SCALE GENOMIC DNA]</scope>
    <source>
        <strain evidence="3">PB4641</strain>
    </source>
</reference>
<organism evidence="4">
    <name type="scientific">Caenorhabditis remanei</name>
    <name type="common">Caenorhabditis vulgaris</name>
    <dbReference type="NCBI Taxonomy" id="31234"/>
    <lineage>
        <taxon>Eukaryota</taxon>
        <taxon>Metazoa</taxon>
        <taxon>Ecdysozoa</taxon>
        <taxon>Nematoda</taxon>
        <taxon>Chromadorea</taxon>
        <taxon>Rhabditida</taxon>
        <taxon>Rhabditina</taxon>
        <taxon>Rhabditomorpha</taxon>
        <taxon>Rhabditoidea</taxon>
        <taxon>Rhabditidae</taxon>
        <taxon>Peloderinae</taxon>
        <taxon>Caenorhabditis</taxon>
    </lineage>
</organism>
<evidence type="ECO:0000256" key="2">
    <source>
        <dbReference type="SAM" id="MobiDB-lite"/>
    </source>
</evidence>
<dbReference type="Proteomes" id="UP000008281">
    <property type="component" value="Unassembled WGS sequence"/>
</dbReference>
<dbReference type="eggNOG" id="KOG1844">
    <property type="taxonomic scope" value="Eukaryota"/>
</dbReference>
<dbReference type="AlphaFoldDB" id="E3N359"/>
<gene>
    <name evidence="3" type="ORF">CRE_18142</name>
</gene>
<dbReference type="CTD" id="9806772"/>
<dbReference type="EMBL" id="DS268517">
    <property type="protein sequence ID" value="EFO84454.1"/>
    <property type="molecule type" value="Genomic_DNA"/>
</dbReference>
<dbReference type="InterPro" id="IPR001214">
    <property type="entry name" value="SET_dom"/>
</dbReference>
<dbReference type="GO" id="GO:0070210">
    <property type="term" value="C:Rpd3L-Expanded complex"/>
    <property type="evidence" value="ECO:0007669"/>
    <property type="project" value="TreeGrafter"/>
</dbReference>
<proteinExistence type="predicted"/>
<sequence length="404" mass="46075">MNGKVNHGISVKKNLMLDHNEYSVQAMLHLLPHPQTEGADLLLDEARLHNRRRRVSDDEYVDKLVTTQMVNKGQVIMEMHGYVGMEKEKREGSTVFMYEGLAGRTISIDTRETEALRRSCCPNSVLKHVLGSRTLLGIMVVAIKDIPNNTEITLPFNSDWKDSDVPIECVEHQKNILECPFEKERLKAARRLVPKKISKEQRHMEEDSELEKYLINQLSEIIDVNSTKQDFQLPSKLDDVSKCAKWVREAAAKRNYGAVTTLHDDNDSQFDVAHQEEEQKSHIPKAEDVPTASKTPGPTPFVKTPADIASVVPETPKTETPDRRSRLLDLIRQSLKNVDFKLPNELENVSKCAPWVREAEKKMLETKRKNTPSVASSVADRRLKKRNESSVTEKNEQGAKRRRI</sequence>
<dbReference type="STRING" id="31234.E3N359"/>
<dbReference type="PANTHER" id="PTHR46462">
    <property type="entry name" value="UPSET, ISOFORM A"/>
    <property type="match status" value="1"/>
</dbReference>
<dbReference type="KEGG" id="crq:GCK72_007965"/>
<feature type="region of interest" description="Disordered" evidence="2">
    <location>
        <begin position="363"/>
        <end position="404"/>
    </location>
</feature>
<dbReference type="GO" id="GO:0006325">
    <property type="term" value="P:chromatin organization"/>
    <property type="evidence" value="ECO:0007669"/>
    <property type="project" value="UniProtKB-KW"/>
</dbReference>
<dbReference type="Gene3D" id="2.170.270.10">
    <property type="entry name" value="SET domain"/>
    <property type="match status" value="1"/>
</dbReference>
<dbReference type="RefSeq" id="XP_003097161.2">
    <property type="nucleotide sequence ID" value="XM_003097113.2"/>
</dbReference>
<evidence type="ECO:0000313" key="3">
    <source>
        <dbReference type="EMBL" id="EFO84454.1"/>
    </source>
</evidence>
<dbReference type="GO" id="GO:0034967">
    <property type="term" value="C:Set3 complex"/>
    <property type="evidence" value="ECO:0007669"/>
    <property type="project" value="TreeGrafter"/>
</dbReference>
<keyword evidence="1" id="KW-0156">Chromatin regulator</keyword>
<dbReference type="InterPro" id="IPR046341">
    <property type="entry name" value="SET_dom_sf"/>
</dbReference>
<feature type="compositionally biased region" description="Basic and acidic residues" evidence="2">
    <location>
        <begin position="273"/>
        <end position="288"/>
    </location>
</feature>
<accession>E3N359</accession>
<dbReference type="SMART" id="SM00317">
    <property type="entry name" value="SET"/>
    <property type="match status" value="1"/>
</dbReference>
<evidence type="ECO:0000256" key="1">
    <source>
        <dbReference type="ARBA" id="ARBA00022853"/>
    </source>
</evidence>
<dbReference type="CDD" id="cd10529">
    <property type="entry name" value="SET_SETD5-like"/>
    <property type="match status" value="1"/>
</dbReference>
<protein>
    <submittedName>
        <fullName evidence="3">Uncharacterized protein</fullName>
    </submittedName>
</protein>
<feature type="compositionally biased region" description="Basic and acidic residues" evidence="2">
    <location>
        <begin position="386"/>
        <end position="404"/>
    </location>
</feature>
<evidence type="ECO:0000313" key="4">
    <source>
        <dbReference type="Proteomes" id="UP000008281"/>
    </source>
</evidence>